<feature type="transmembrane region" description="Helical" evidence="9">
    <location>
        <begin position="626"/>
        <end position="645"/>
    </location>
</feature>
<keyword evidence="7" id="KW-0325">Glycoprotein</keyword>
<feature type="transmembrane region" description="Helical" evidence="9">
    <location>
        <begin position="599"/>
        <end position="620"/>
    </location>
</feature>
<evidence type="ECO:0000256" key="4">
    <source>
        <dbReference type="ARBA" id="ARBA00022729"/>
    </source>
</evidence>
<comment type="subcellular location">
    <subcellularLocation>
        <location evidence="1">Membrane</location>
        <topology evidence="1">Multi-pass membrane protein</topology>
    </subcellularLocation>
</comment>
<keyword evidence="3 9" id="KW-0812">Transmembrane</keyword>
<evidence type="ECO:0000256" key="2">
    <source>
        <dbReference type="ARBA" id="ARBA00006618"/>
    </source>
</evidence>
<dbReference type="Proteomes" id="UP000515154">
    <property type="component" value="Linkage group LG18"/>
</dbReference>
<evidence type="ECO:0000256" key="8">
    <source>
        <dbReference type="SAM" id="MobiDB-lite"/>
    </source>
</evidence>
<evidence type="ECO:0000313" key="10">
    <source>
        <dbReference type="Proteomes" id="UP000515154"/>
    </source>
</evidence>
<feature type="transmembrane region" description="Helical" evidence="9">
    <location>
        <begin position="761"/>
        <end position="782"/>
    </location>
</feature>
<feature type="transmembrane region" description="Helical" evidence="9">
    <location>
        <begin position="794"/>
        <end position="814"/>
    </location>
</feature>
<evidence type="ECO:0000256" key="1">
    <source>
        <dbReference type="ARBA" id="ARBA00004141"/>
    </source>
</evidence>
<feature type="transmembrane region" description="Helical" evidence="9">
    <location>
        <begin position="736"/>
        <end position="755"/>
    </location>
</feature>
<evidence type="ECO:0000256" key="5">
    <source>
        <dbReference type="ARBA" id="ARBA00022989"/>
    </source>
</evidence>
<evidence type="ECO:0000313" key="11">
    <source>
        <dbReference type="RefSeq" id="XP_029647452.1"/>
    </source>
</evidence>
<reference evidence="11" key="1">
    <citation type="submission" date="2025-08" db="UniProtKB">
        <authorList>
            <consortium name="RefSeq"/>
        </authorList>
    </citation>
    <scope>IDENTIFICATION</scope>
</reference>
<feature type="transmembrane region" description="Helical" evidence="9">
    <location>
        <begin position="682"/>
        <end position="702"/>
    </location>
</feature>
<feature type="transmembrane region" description="Helical" evidence="9">
    <location>
        <begin position="553"/>
        <end position="571"/>
    </location>
</feature>
<evidence type="ECO:0000256" key="7">
    <source>
        <dbReference type="ARBA" id="ARBA00023180"/>
    </source>
</evidence>
<evidence type="ECO:0000256" key="3">
    <source>
        <dbReference type="ARBA" id="ARBA00022692"/>
    </source>
</evidence>
<dbReference type="GO" id="GO:0003725">
    <property type="term" value="F:double-stranded RNA binding"/>
    <property type="evidence" value="ECO:0007669"/>
    <property type="project" value="TreeGrafter"/>
</dbReference>
<feature type="transmembrane region" description="Helical" evidence="9">
    <location>
        <begin position="499"/>
        <end position="519"/>
    </location>
</feature>
<evidence type="ECO:0000256" key="6">
    <source>
        <dbReference type="ARBA" id="ARBA00023136"/>
    </source>
</evidence>
<dbReference type="Pfam" id="PF13965">
    <property type="entry name" value="SID-1_RNA_chan"/>
    <property type="match status" value="1"/>
</dbReference>
<feature type="compositionally biased region" description="Polar residues" evidence="8">
    <location>
        <begin position="439"/>
        <end position="455"/>
    </location>
</feature>
<sequence length="879" mass="101999">MYNRIRLIFSSQYQIIFLCILMNARQIYCNDYQANEFVSRTDTKEEQHNSTPSKQLSLTKHIKYDVSQTRDPYDYEIIKKPGEIPTTYVHNNATFGKEYNETVNQNKQLEFIYTYEESENETKALRVSTSSSSAEEKYPIIFVVRQQEGVISWTVPFFLDFKYEFFHVSRTLCPLDQEHRANISKHQKIIIEVSSQVKESSDFLLQTSIVKNFKLKLDVEKQVTVTPAEPLYYMFTFPDNVESVVVTGQSNDTSCMTISIQDIKCPIYDLDRNIRFHGKFQTMSKNSAIVVQKNLYSQNAFYVVLVLMLNNLKCSASDSEKVFPMGSVRTKDVTILVEETISVAHYSTAIIASVGLFLSFYIVAGLALLIYNKCDKKPEFPEISELERERFLWGAAGLIPSDSDSDEKSALPQGYQTQRYGSINERRNDNVTAPLLNPMSPSATTEDTSSVNSSLDTEDIDFLNDAEEEKDVFRTKTALFVSDLSRKGRKKLEKYGKVYNWNLWTIVIFYGLPVIQLVITYQKVLNVTGNEDTCYYNFKCAMPYKVLSSFNNVFSNIGYILLGMLFLLLVWRRDLIHREIVKKYGKAEELYGIPQPYGLFYAMGLGLCMEGVMSACYHVCPTYSNFQFDTSFMYIIACLCMLRLYQTRHPDINAKAHTAYLYMAFIIFIAVIGVVYQTPVFWIVFAAIHFVTTLVLSVQIYYMGRWKIDLGIFNRMRLMLCSDFIQCAKPMYKDRLILLIISNIMNWTFAVYGAVKKPSDFASYLLAIFIGNLLFYLFFYLIMKLRSKETIKVWTRFYILMTGILWGFALYFFLKHLTSWQLSPAMSRDKNRECILLGFFDDHDIWHFLSASSMFFSFMILLTLDDDLQLIRRDRIPVF</sequence>
<keyword evidence="5 9" id="KW-1133">Transmembrane helix</keyword>
<dbReference type="InterPro" id="IPR025958">
    <property type="entry name" value="SID1_TM_fam"/>
</dbReference>
<proteinExistence type="inferred from homology"/>
<dbReference type="GO" id="GO:0005764">
    <property type="term" value="C:lysosome"/>
    <property type="evidence" value="ECO:0007669"/>
    <property type="project" value="TreeGrafter"/>
</dbReference>
<dbReference type="KEGG" id="osn:115221411"/>
<name>A0A6P7TBJ5_9MOLL</name>
<dbReference type="PANTHER" id="PTHR12185:SF14">
    <property type="entry name" value="CHOLESTEROL UPTAKE PROTEIN 1"/>
    <property type="match status" value="1"/>
</dbReference>
<accession>A0A6P7TBJ5</accession>
<comment type="similarity">
    <text evidence="2">Belongs to the SID1 family.</text>
</comment>
<keyword evidence="6 9" id="KW-0472">Membrane</keyword>
<keyword evidence="4" id="KW-0732">Signal</keyword>
<dbReference type="GO" id="GO:0051033">
    <property type="term" value="F:RNA transmembrane transporter activity"/>
    <property type="evidence" value="ECO:0007669"/>
    <property type="project" value="TreeGrafter"/>
</dbReference>
<feature type="transmembrane region" description="Helical" evidence="9">
    <location>
        <begin position="349"/>
        <end position="371"/>
    </location>
</feature>
<dbReference type="PANTHER" id="PTHR12185">
    <property type="entry name" value="SID1 TRANSMEMBRANE FAMILY MEMEBER"/>
    <property type="match status" value="1"/>
</dbReference>
<keyword evidence="10" id="KW-1185">Reference proteome</keyword>
<feature type="region of interest" description="Disordered" evidence="8">
    <location>
        <begin position="431"/>
        <end position="455"/>
    </location>
</feature>
<protein>
    <submittedName>
        <fullName evidence="11">SID1 transmembrane family member 1-like isoform X1</fullName>
    </submittedName>
</protein>
<feature type="transmembrane region" description="Helical" evidence="9">
    <location>
        <begin position="845"/>
        <end position="864"/>
    </location>
</feature>
<gene>
    <name evidence="11" type="primary">LOC115221411</name>
</gene>
<evidence type="ECO:0000256" key="9">
    <source>
        <dbReference type="SAM" id="Phobius"/>
    </source>
</evidence>
<dbReference type="AlphaFoldDB" id="A0A6P7TBJ5"/>
<organism evidence="10 11">
    <name type="scientific">Octopus sinensis</name>
    <name type="common">East Asian common octopus</name>
    <dbReference type="NCBI Taxonomy" id="2607531"/>
    <lineage>
        <taxon>Eukaryota</taxon>
        <taxon>Metazoa</taxon>
        <taxon>Spiralia</taxon>
        <taxon>Lophotrochozoa</taxon>
        <taxon>Mollusca</taxon>
        <taxon>Cephalopoda</taxon>
        <taxon>Coleoidea</taxon>
        <taxon>Octopodiformes</taxon>
        <taxon>Octopoda</taxon>
        <taxon>Incirrata</taxon>
        <taxon>Octopodidae</taxon>
        <taxon>Octopus</taxon>
    </lineage>
</organism>
<feature type="transmembrane region" description="Helical" evidence="9">
    <location>
        <begin position="657"/>
        <end position="676"/>
    </location>
</feature>
<dbReference type="RefSeq" id="XP_029647452.1">
    <property type="nucleotide sequence ID" value="XM_029791592.2"/>
</dbReference>
<dbReference type="GO" id="GO:0005886">
    <property type="term" value="C:plasma membrane"/>
    <property type="evidence" value="ECO:0007669"/>
    <property type="project" value="TreeGrafter"/>
</dbReference>